<dbReference type="InParanoid" id="A0A1Q3AZU7"/>
<dbReference type="Pfam" id="PF06364">
    <property type="entry name" value="DUF1068"/>
    <property type="match status" value="1"/>
</dbReference>
<proteinExistence type="predicted"/>
<evidence type="ECO:0000313" key="4">
    <source>
        <dbReference type="Proteomes" id="UP000187406"/>
    </source>
</evidence>
<sequence length="182" mass="20855">MRQQHRQQQQKVVTVMMVMMGMCIAGYILGPPLYWRLKEGLAASLHSSSCPPCICDCSLHPLLSLPTGFGNDTFADCMKHDPEVSEEMEKSFTDLLSEEVKLREAEAQENQKYADIRLLEAKKIASQYQKEADKCNSGMETCEEAREKVEATLEAQKRITAMWELRARQRGWKEGSLRFRAY</sequence>
<dbReference type="AlphaFoldDB" id="A0A1Q3AZU7"/>
<accession>A0A1Q3AZU7</accession>
<keyword evidence="2" id="KW-0472">Membrane</keyword>
<comment type="caution">
    <text evidence="3">The sequence shown here is derived from an EMBL/GenBank/DDBJ whole genome shotgun (WGS) entry which is preliminary data.</text>
</comment>
<dbReference type="PANTHER" id="PTHR32254">
    <property type="entry name" value="EXPRESSED PROTEIN"/>
    <property type="match status" value="1"/>
</dbReference>
<reference evidence="4" key="1">
    <citation type="submission" date="2016-04" db="EMBL/GenBank/DDBJ databases">
        <title>Cephalotus genome sequencing.</title>
        <authorList>
            <person name="Fukushima K."/>
            <person name="Hasebe M."/>
            <person name="Fang X."/>
        </authorList>
    </citation>
    <scope>NUCLEOTIDE SEQUENCE [LARGE SCALE GENOMIC DNA]</scope>
    <source>
        <strain evidence="4">cv. St1</strain>
    </source>
</reference>
<dbReference type="PANTHER" id="PTHR32254:SF23">
    <property type="entry name" value="PLANT_T7A14-6 PROTEIN"/>
    <property type="match status" value="1"/>
</dbReference>
<dbReference type="InterPro" id="IPR010471">
    <property type="entry name" value="DUF1068"/>
</dbReference>
<gene>
    <name evidence="3" type="ORF">CFOL_v3_04776</name>
</gene>
<evidence type="ECO:0000256" key="1">
    <source>
        <dbReference type="SAM" id="Coils"/>
    </source>
</evidence>
<dbReference type="OrthoDB" id="1898954at2759"/>
<keyword evidence="2" id="KW-0812">Transmembrane</keyword>
<evidence type="ECO:0000256" key="2">
    <source>
        <dbReference type="SAM" id="Phobius"/>
    </source>
</evidence>
<evidence type="ECO:0000313" key="3">
    <source>
        <dbReference type="EMBL" id="GAV61248.1"/>
    </source>
</evidence>
<organism evidence="3 4">
    <name type="scientific">Cephalotus follicularis</name>
    <name type="common">Albany pitcher plant</name>
    <dbReference type="NCBI Taxonomy" id="3775"/>
    <lineage>
        <taxon>Eukaryota</taxon>
        <taxon>Viridiplantae</taxon>
        <taxon>Streptophyta</taxon>
        <taxon>Embryophyta</taxon>
        <taxon>Tracheophyta</taxon>
        <taxon>Spermatophyta</taxon>
        <taxon>Magnoliopsida</taxon>
        <taxon>eudicotyledons</taxon>
        <taxon>Gunneridae</taxon>
        <taxon>Pentapetalae</taxon>
        <taxon>rosids</taxon>
        <taxon>fabids</taxon>
        <taxon>Oxalidales</taxon>
        <taxon>Cephalotaceae</taxon>
        <taxon>Cephalotus</taxon>
    </lineage>
</organism>
<dbReference type="STRING" id="3775.A0A1Q3AZU7"/>
<name>A0A1Q3AZU7_CEPFO</name>
<feature type="coiled-coil region" evidence="1">
    <location>
        <begin position="102"/>
        <end position="159"/>
    </location>
</feature>
<dbReference type="EMBL" id="BDDD01000190">
    <property type="protein sequence ID" value="GAV61248.1"/>
    <property type="molecule type" value="Genomic_DNA"/>
</dbReference>
<dbReference type="FunCoup" id="A0A1Q3AZU7">
    <property type="interactions" value="43"/>
</dbReference>
<protein>
    <submittedName>
        <fullName evidence="3">DUF1068 domain-containing protein</fullName>
    </submittedName>
</protein>
<feature type="transmembrane region" description="Helical" evidence="2">
    <location>
        <begin position="12"/>
        <end position="35"/>
    </location>
</feature>
<keyword evidence="1" id="KW-0175">Coiled coil</keyword>
<dbReference type="Proteomes" id="UP000187406">
    <property type="component" value="Unassembled WGS sequence"/>
</dbReference>
<keyword evidence="2" id="KW-1133">Transmembrane helix</keyword>
<keyword evidence="4" id="KW-1185">Reference proteome</keyword>